<evidence type="ECO:0000313" key="1">
    <source>
        <dbReference type="EMBL" id="PPQ68990.1"/>
    </source>
</evidence>
<proteinExistence type="predicted"/>
<sequence>MSLFSSAGVPTEPYVFVIHVQNAIPETEEKELPNRAQDFSVMKVKSLNVVLKADHLFQTSCVFSTPTILEDFIKA</sequence>
<dbReference type="Proteomes" id="UP000283269">
    <property type="component" value="Unassembled WGS sequence"/>
</dbReference>
<name>A0A409VRS7_PSICY</name>
<dbReference type="AlphaFoldDB" id="A0A409VRS7"/>
<dbReference type="InParanoid" id="A0A409VRS7"/>
<protein>
    <submittedName>
        <fullName evidence="1">Uncharacterized protein</fullName>
    </submittedName>
</protein>
<gene>
    <name evidence="1" type="ORF">CVT25_009175</name>
</gene>
<accession>A0A409VRS7</accession>
<dbReference type="EMBL" id="NHYD01003945">
    <property type="protein sequence ID" value="PPQ68990.1"/>
    <property type="molecule type" value="Genomic_DNA"/>
</dbReference>
<keyword evidence="2" id="KW-1185">Reference proteome</keyword>
<organism evidence="1 2">
    <name type="scientific">Psilocybe cyanescens</name>
    <dbReference type="NCBI Taxonomy" id="93625"/>
    <lineage>
        <taxon>Eukaryota</taxon>
        <taxon>Fungi</taxon>
        <taxon>Dikarya</taxon>
        <taxon>Basidiomycota</taxon>
        <taxon>Agaricomycotina</taxon>
        <taxon>Agaricomycetes</taxon>
        <taxon>Agaricomycetidae</taxon>
        <taxon>Agaricales</taxon>
        <taxon>Agaricineae</taxon>
        <taxon>Strophariaceae</taxon>
        <taxon>Psilocybe</taxon>
    </lineage>
</organism>
<comment type="caution">
    <text evidence="1">The sequence shown here is derived from an EMBL/GenBank/DDBJ whole genome shotgun (WGS) entry which is preliminary data.</text>
</comment>
<reference evidence="1 2" key="1">
    <citation type="journal article" date="2018" name="Evol. Lett.">
        <title>Horizontal gene cluster transfer increased hallucinogenic mushroom diversity.</title>
        <authorList>
            <person name="Reynolds H.T."/>
            <person name="Vijayakumar V."/>
            <person name="Gluck-Thaler E."/>
            <person name="Korotkin H.B."/>
            <person name="Matheny P.B."/>
            <person name="Slot J.C."/>
        </authorList>
    </citation>
    <scope>NUCLEOTIDE SEQUENCE [LARGE SCALE GENOMIC DNA]</scope>
    <source>
        <strain evidence="1 2">2631</strain>
    </source>
</reference>
<evidence type="ECO:0000313" key="2">
    <source>
        <dbReference type="Proteomes" id="UP000283269"/>
    </source>
</evidence>